<reference evidence="5 6" key="1">
    <citation type="submission" date="2014-06" db="EMBL/GenBank/DDBJ databases">
        <authorList>
            <person name="Swart Estienne"/>
        </authorList>
    </citation>
    <scope>NUCLEOTIDE SEQUENCE [LARGE SCALE GENOMIC DNA]</scope>
    <source>
        <strain evidence="5 6">130c</strain>
    </source>
</reference>
<dbReference type="InterPro" id="IPR036940">
    <property type="entry name" value="PI3/4_kinase_cat_sf"/>
</dbReference>
<protein>
    <submittedName>
        <fullName evidence="5">Phosphatidylinositol kinase (Pik-k)</fullName>
    </submittedName>
</protein>
<dbReference type="Gene3D" id="3.30.1010.10">
    <property type="entry name" value="Phosphatidylinositol 3-kinase Catalytic Subunit, Chain A, domain 4"/>
    <property type="match status" value="1"/>
</dbReference>
<dbReference type="Pfam" id="PF00454">
    <property type="entry name" value="PI3_PI4_kinase"/>
    <property type="match status" value="2"/>
</dbReference>
<dbReference type="EMBL" id="CCKQ01019632">
    <property type="protein sequence ID" value="CDW91655.1"/>
    <property type="molecule type" value="Genomic_DNA"/>
</dbReference>
<dbReference type="GO" id="GO:0046854">
    <property type="term" value="P:phosphatidylinositol phosphate biosynthetic process"/>
    <property type="evidence" value="ECO:0007669"/>
    <property type="project" value="InterPro"/>
</dbReference>
<feature type="domain" description="PI3K/PI4K catalytic" evidence="4">
    <location>
        <begin position="825"/>
        <end position="1076"/>
    </location>
</feature>
<dbReference type="PROSITE" id="PS00915">
    <property type="entry name" value="PI3_4_KINASE_1"/>
    <property type="match status" value="1"/>
</dbReference>
<accession>A0A078BAR1</accession>
<dbReference type="PANTHER" id="PTHR10048">
    <property type="entry name" value="PHOSPHATIDYLINOSITOL KINASE"/>
    <property type="match status" value="1"/>
</dbReference>
<dbReference type="PANTHER" id="PTHR10048:SF22">
    <property type="entry name" value="PHOSPHATIDYLINOSITOL 4-KINASE BETA"/>
    <property type="match status" value="1"/>
</dbReference>
<keyword evidence="6" id="KW-1185">Reference proteome</keyword>
<gene>
    <name evidence="5" type="primary">Contig12295.g13134</name>
    <name evidence="5" type="ORF">STYLEM_20814</name>
</gene>
<dbReference type="InterPro" id="IPR011009">
    <property type="entry name" value="Kinase-like_dom_sf"/>
</dbReference>
<evidence type="ECO:0000313" key="5">
    <source>
        <dbReference type="EMBL" id="CDW91655.1"/>
    </source>
</evidence>
<feature type="compositionally biased region" description="Basic and acidic residues" evidence="3">
    <location>
        <begin position="1"/>
        <end position="17"/>
    </location>
</feature>
<dbReference type="PROSITE" id="PS50290">
    <property type="entry name" value="PI3_4_KINASE_3"/>
    <property type="match status" value="1"/>
</dbReference>
<dbReference type="GO" id="GO:0016020">
    <property type="term" value="C:membrane"/>
    <property type="evidence" value="ECO:0007669"/>
    <property type="project" value="TreeGrafter"/>
</dbReference>
<dbReference type="GO" id="GO:0004430">
    <property type="term" value="F:1-phosphatidylinositol 4-kinase activity"/>
    <property type="evidence" value="ECO:0007669"/>
    <property type="project" value="TreeGrafter"/>
</dbReference>
<sequence>MEDLKEPLISKNHKESGPDQSYKLKSRFRQHLQLVDDSDTDSIKINIMESRGIQERYQKFQNLPNNDLRNITDLSEEVSHEKQLKNKVHQSFRDDQFVSINGNLNNMANQRAQQNDQFQNVNETIINDPHTSTSDYSSNDQALTIQTRRRVRFLWPIFWLVYYMFCCCLFSKRRKNKQAKYENLIFDSLKQLKENKKESVRHLEKIRINPDFTSGQYLREDLEFYLPQLCCHYINNSMSPEEEKKFTEMLVLMCKSSFYFAHRMIFFFNSIIDSSTKTQEEKHLLLRIESICISGQELLFLSNSNSILELAKDNGINQIFKTAMKFYRKDDEDNKISPFSIMSTHENDVNRYIPPDSPIKKQKNFINNVSKEFRKRTLSQEKENQNSRSKSRLLDKINNQYFKKTQESPEKVLSVQNDKMKILDQEMLPYKMSQESKNDHLKFSKQDYKQFIIEVDGFFSTLKFLKDLTDISHRVLRSQDKMESLKDGLKEMNDNLPSAVYIPPDELKITLNDYKKSIKVDNVEDNFGPKKKSSMIGIFNSPNKIGKKQKQKVDKFCKQLDTQLSKGVTANQIKHKYKVQYETQGLDARNLEGLERRYSNVSQNSGIHDEYNDLQVQIAIVDDQSYQNLQNQTRQSKKIYDTEEEKDQFLTYHKIITKPNPASFIVSSPENKKQTIDINKAINEYLKQSNENLAEGLNQSEMQFGSQRAKDKILFRDEYSFYQNLDQVTDDEHIQKLKGSNTKKIRGRPISQRPKTAREEDQSHNPIDNLEQRLKYDPSQKIINTQNMALTLPAINDDLEKGASSFGKSDSAIEQQFLVVDKNLEQNFLFSETSEQQEERLKIDSKYGALKTWKVIRLIVKSGDDLRQEQFAMQIIELVDQLFRQKNLKCWLKPYEIIATGQGCGILEFLNDTLSIDYVKRKIQQFGKNKDGHVVHIDFGFLLTNSPGKAFKLERAPFKLTLEFIEVMGGLNSQGFRRGFYVIHQNADKILTLVEMLAQGQSDLPCFKQGVQVALDGLKQRLQPMKQKSSDLKTQITKKMTKSEVAHYIDSLIQDSLDNWGTVVYDGWQYCCQGIF</sequence>
<dbReference type="InterPro" id="IPR015433">
    <property type="entry name" value="PI3/4_kinase"/>
</dbReference>
<dbReference type="SUPFAM" id="SSF56112">
    <property type="entry name" value="Protein kinase-like (PK-like)"/>
    <property type="match status" value="1"/>
</dbReference>
<dbReference type="InterPro" id="IPR018936">
    <property type="entry name" value="PI3/4_kinase_CS"/>
</dbReference>
<dbReference type="GO" id="GO:0005737">
    <property type="term" value="C:cytoplasm"/>
    <property type="evidence" value="ECO:0007669"/>
    <property type="project" value="TreeGrafter"/>
</dbReference>
<organism evidence="5 6">
    <name type="scientific">Stylonychia lemnae</name>
    <name type="common">Ciliate</name>
    <dbReference type="NCBI Taxonomy" id="5949"/>
    <lineage>
        <taxon>Eukaryota</taxon>
        <taxon>Sar</taxon>
        <taxon>Alveolata</taxon>
        <taxon>Ciliophora</taxon>
        <taxon>Intramacronucleata</taxon>
        <taxon>Spirotrichea</taxon>
        <taxon>Stichotrichia</taxon>
        <taxon>Sporadotrichida</taxon>
        <taxon>Oxytrichidae</taxon>
        <taxon>Stylonychinae</taxon>
        <taxon>Stylonychia</taxon>
    </lineage>
</organism>
<evidence type="ECO:0000313" key="6">
    <source>
        <dbReference type="Proteomes" id="UP000039865"/>
    </source>
</evidence>
<keyword evidence="1" id="KW-0808">Transferase</keyword>
<name>A0A078BAR1_STYLE</name>
<dbReference type="SMART" id="SM00146">
    <property type="entry name" value="PI3Kc"/>
    <property type="match status" value="1"/>
</dbReference>
<dbReference type="InParanoid" id="A0A078BAR1"/>
<dbReference type="OrthoDB" id="10264149at2759"/>
<evidence type="ECO:0000256" key="2">
    <source>
        <dbReference type="ARBA" id="ARBA00022777"/>
    </source>
</evidence>
<evidence type="ECO:0000256" key="3">
    <source>
        <dbReference type="SAM" id="MobiDB-lite"/>
    </source>
</evidence>
<dbReference type="Gene3D" id="1.10.1070.11">
    <property type="entry name" value="Phosphatidylinositol 3-/4-kinase, catalytic domain"/>
    <property type="match status" value="1"/>
</dbReference>
<dbReference type="Proteomes" id="UP000039865">
    <property type="component" value="Unassembled WGS sequence"/>
</dbReference>
<dbReference type="AlphaFoldDB" id="A0A078BAR1"/>
<proteinExistence type="predicted"/>
<feature type="region of interest" description="Disordered" evidence="3">
    <location>
        <begin position="738"/>
        <end position="767"/>
    </location>
</feature>
<feature type="region of interest" description="Disordered" evidence="3">
    <location>
        <begin position="1"/>
        <end position="20"/>
    </location>
</feature>
<evidence type="ECO:0000256" key="1">
    <source>
        <dbReference type="ARBA" id="ARBA00022679"/>
    </source>
</evidence>
<dbReference type="InterPro" id="IPR000403">
    <property type="entry name" value="PI3/4_kinase_cat_dom"/>
</dbReference>
<evidence type="ECO:0000259" key="4">
    <source>
        <dbReference type="PROSITE" id="PS50290"/>
    </source>
</evidence>
<dbReference type="GO" id="GO:0048015">
    <property type="term" value="P:phosphatidylinositol-mediated signaling"/>
    <property type="evidence" value="ECO:0007669"/>
    <property type="project" value="TreeGrafter"/>
</dbReference>
<keyword evidence="2 5" id="KW-0418">Kinase</keyword>